<name>A0A1D3D3B9_9EIME</name>
<gene>
    <name evidence="4" type="ORF">cyc_01092</name>
</gene>
<dbReference type="GO" id="GO:0031929">
    <property type="term" value="P:TOR signaling"/>
    <property type="evidence" value="ECO:0007669"/>
    <property type="project" value="TreeGrafter"/>
</dbReference>
<proteinExistence type="predicted"/>
<evidence type="ECO:0000256" key="1">
    <source>
        <dbReference type="SAM" id="MobiDB-lite"/>
    </source>
</evidence>
<feature type="compositionally biased region" description="Basic and acidic residues" evidence="1">
    <location>
        <begin position="313"/>
        <end position="323"/>
    </location>
</feature>
<sequence>MSIHPMREARRLDVQCSCKRWKGLFFQRLCFAGRSSKNQMTGGKTFLPVVESIYRLAASVDSAAVDSAAVDSAAEHLIASEMSGLLQLQQPALLQQLLSRVAASCDSREERIYTRILVEQALTFPQASVLPLITSAQCSDSPVLVRAATAASTAAAITRPMLLQEATWLQQQLLQVSVHLGERWISALDAASHVAFDQKQPAEACLGDALFLQQHGADLQRAYLGVQAFLALGKLGIRIHRVLPLAVVLPTKERPRLLAMEGEDGICYRFILKAHEDLRQQQRIMLLMQYLSLLLQRRELHRSTFGLEATDAATRKNASEKEQSSSQPPEQSSLPRRSSNRGSSSHACKCCTNIPCALQTRMLVRALDTGTSQGIFLACLTLCLKILRKHRFTVCLLLSACTMDPSLPLKVLKAAESERRHEGSMTSGEGRSPGCASSGDASSSAPWLRTRKDVLMRICNKLDGLDFGPIALDEAAQAVKLIEEATSVRNLSRMYPGWCPYW</sequence>
<dbReference type="PANTHER" id="PTHR11139:SF9">
    <property type="entry name" value="SERINE_THREONINE-PROTEIN KINASE MTOR"/>
    <property type="match status" value="1"/>
</dbReference>
<reference evidence="4 5" key="1">
    <citation type="journal article" date="2016" name="BMC Genomics">
        <title>Comparative genomics reveals Cyclospora cayetanensis possesses coccidia-like metabolism and invasion components but unique surface antigens.</title>
        <authorList>
            <person name="Liu S."/>
            <person name="Wang L."/>
            <person name="Zheng H."/>
            <person name="Xu Z."/>
            <person name="Roellig D.M."/>
            <person name="Li N."/>
            <person name="Frace M.A."/>
            <person name="Tang K."/>
            <person name="Arrowood M.J."/>
            <person name="Moss D.M."/>
            <person name="Zhang L."/>
            <person name="Feng Y."/>
            <person name="Xiao L."/>
        </authorList>
    </citation>
    <scope>NUCLEOTIDE SEQUENCE [LARGE SCALE GENOMIC DNA]</scope>
    <source>
        <strain evidence="4 5">CHN_HEN01</strain>
    </source>
</reference>
<protein>
    <submittedName>
        <fullName evidence="4">Phosphatidylinositol 3-and 4-kinase domain-containing protein</fullName>
    </submittedName>
</protein>
<dbReference type="Pfam" id="PF02260">
    <property type="entry name" value="FATC"/>
    <property type="match status" value="1"/>
</dbReference>
<organism evidence="4 5">
    <name type="scientific">Cyclospora cayetanensis</name>
    <dbReference type="NCBI Taxonomy" id="88456"/>
    <lineage>
        <taxon>Eukaryota</taxon>
        <taxon>Sar</taxon>
        <taxon>Alveolata</taxon>
        <taxon>Apicomplexa</taxon>
        <taxon>Conoidasida</taxon>
        <taxon>Coccidia</taxon>
        <taxon>Eucoccidiorida</taxon>
        <taxon>Eimeriorina</taxon>
        <taxon>Eimeriidae</taxon>
        <taxon>Cyclospora</taxon>
    </lineage>
</organism>
<dbReference type="PROSITE" id="PS51190">
    <property type="entry name" value="FATC"/>
    <property type="match status" value="1"/>
</dbReference>
<evidence type="ECO:0000259" key="2">
    <source>
        <dbReference type="PROSITE" id="PS50290"/>
    </source>
</evidence>
<dbReference type="GO" id="GO:0016242">
    <property type="term" value="P:negative regulation of macroautophagy"/>
    <property type="evidence" value="ECO:0007669"/>
    <property type="project" value="TreeGrafter"/>
</dbReference>
<keyword evidence="5" id="KW-1185">Reference proteome</keyword>
<evidence type="ECO:0000313" key="5">
    <source>
        <dbReference type="Proteomes" id="UP000095192"/>
    </source>
</evidence>
<feature type="domain" description="PI3K/PI4K catalytic" evidence="2">
    <location>
        <begin position="242"/>
        <end position="502"/>
    </location>
</feature>
<dbReference type="GO" id="GO:0031932">
    <property type="term" value="C:TORC2 complex"/>
    <property type="evidence" value="ECO:0007669"/>
    <property type="project" value="TreeGrafter"/>
</dbReference>
<evidence type="ECO:0000259" key="3">
    <source>
        <dbReference type="PROSITE" id="PS51190"/>
    </source>
</evidence>
<dbReference type="InterPro" id="IPR000403">
    <property type="entry name" value="PI3/4_kinase_cat_dom"/>
</dbReference>
<dbReference type="InterPro" id="IPR011009">
    <property type="entry name" value="Kinase-like_dom_sf"/>
</dbReference>
<dbReference type="GO" id="GO:0005737">
    <property type="term" value="C:cytoplasm"/>
    <property type="evidence" value="ECO:0007669"/>
    <property type="project" value="TreeGrafter"/>
</dbReference>
<dbReference type="InterPro" id="IPR050517">
    <property type="entry name" value="DDR_Repair_Kinase"/>
</dbReference>
<dbReference type="SMART" id="SM01343">
    <property type="entry name" value="FATC"/>
    <property type="match status" value="1"/>
</dbReference>
<dbReference type="SUPFAM" id="SSF56112">
    <property type="entry name" value="Protein kinase-like (PK-like)"/>
    <property type="match status" value="1"/>
</dbReference>
<dbReference type="GO" id="GO:0005634">
    <property type="term" value="C:nucleus"/>
    <property type="evidence" value="ECO:0007669"/>
    <property type="project" value="TreeGrafter"/>
</dbReference>
<dbReference type="EMBL" id="JROU02000929">
    <property type="protein sequence ID" value="OEH77939.1"/>
    <property type="molecule type" value="Genomic_DNA"/>
</dbReference>
<feature type="region of interest" description="Disordered" evidence="1">
    <location>
        <begin position="311"/>
        <end position="347"/>
    </location>
</feature>
<dbReference type="InterPro" id="IPR003152">
    <property type="entry name" value="FATC_dom"/>
</dbReference>
<dbReference type="PANTHER" id="PTHR11139">
    <property type="entry name" value="ATAXIA TELANGIECTASIA MUTATED ATM -RELATED"/>
    <property type="match status" value="1"/>
</dbReference>
<dbReference type="VEuPathDB" id="ToxoDB:LOC34618163"/>
<dbReference type="AlphaFoldDB" id="A0A1D3D3B9"/>
<dbReference type="GO" id="GO:0004674">
    <property type="term" value="F:protein serine/threonine kinase activity"/>
    <property type="evidence" value="ECO:0007669"/>
    <property type="project" value="TreeGrafter"/>
</dbReference>
<feature type="compositionally biased region" description="Low complexity" evidence="1">
    <location>
        <begin position="324"/>
        <end position="337"/>
    </location>
</feature>
<dbReference type="Gene3D" id="3.30.1010.10">
    <property type="entry name" value="Phosphatidylinositol 3-kinase Catalytic Subunit, Chain A, domain 4"/>
    <property type="match status" value="1"/>
</dbReference>
<comment type="caution">
    <text evidence="4">The sequence shown here is derived from an EMBL/GenBank/DDBJ whole genome shotgun (WGS) entry which is preliminary data.</text>
</comment>
<evidence type="ECO:0000313" key="4">
    <source>
        <dbReference type="EMBL" id="OEH77939.1"/>
    </source>
</evidence>
<accession>A0A1D3D3B9</accession>
<dbReference type="VEuPathDB" id="ToxoDB:cyc_01092"/>
<dbReference type="GO" id="GO:0031931">
    <property type="term" value="C:TORC1 complex"/>
    <property type="evidence" value="ECO:0007669"/>
    <property type="project" value="TreeGrafter"/>
</dbReference>
<feature type="region of interest" description="Disordered" evidence="1">
    <location>
        <begin position="418"/>
        <end position="445"/>
    </location>
</feature>
<feature type="domain" description="FATC" evidence="3">
    <location>
        <begin position="470"/>
        <end position="502"/>
    </location>
</feature>
<dbReference type="InParanoid" id="A0A1D3D3B9"/>
<dbReference type="PROSITE" id="PS50290">
    <property type="entry name" value="PI3_4_KINASE_3"/>
    <property type="match status" value="1"/>
</dbReference>
<dbReference type="Proteomes" id="UP000095192">
    <property type="component" value="Unassembled WGS sequence"/>
</dbReference>
<feature type="compositionally biased region" description="Low complexity" evidence="1">
    <location>
        <begin position="432"/>
        <end position="445"/>
    </location>
</feature>